<evidence type="ECO:0000256" key="1">
    <source>
        <dbReference type="ARBA" id="ARBA00022723"/>
    </source>
</evidence>
<dbReference type="SUPFAM" id="SSF144232">
    <property type="entry name" value="HIT/MYND zinc finger-like"/>
    <property type="match status" value="1"/>
</dbReference>
<keyword evidence="3" id="KW-0862">Zinc</keyword>
<keyword evidence="8" id="KW-1185">Reference proteome</keyword>
<dbReference type="Pfam" id="PF04438">
    <property type="entry name" value="zf-HIT"/>
    <property type="match status" value="1"/>
</dbReference>
<sequence length="194" mass="21188">MFGDCEVCSSQPSKYKCPTCGTLSCSLSCTQSHKTSCAPKATSASDQDNPPASSEAAHQHQLVGGEASDEKNDGKHRVIGLEDLGSSKELEDIFTQYTGLRQQLRDIYKATLEEGWVDSQVFDGARGFGRRRGVYKRSGSGHRGVWTAEKGFKRGLARVRQWRERCEDGLSTGPDAEGFVEFVALVTGERPPVP</sequence>
<protein>
    <recommendedName>
        <fullName evidence="6">HIT-type domain-containing protein</fullName>
    </recommendedName>
</protein>
<evidence type="ECO:0000313" key="7">
    <source>
        <dbReference type="EMBL" id="OXV12022.1"/>
    </source>
</evidence>
<organism evidence="7 8">
    <name type="scientific">Elaphomyces granulatus</name>
    <dbReference type="NCBI Taxonomy" id="519963"/>
    <lineage>
        <taxon>Eukaryota</taxon>
        <taxon>Fungi</taxon>
        <taxon>Dikarya</taxon>
        <taxon>Ascomycota</taxon>
        <taxon>Pezizomycotina</taxon>
        <taxon>Eurotiomycetes</taxon>
        <taxon>Eurotiomycetidae</taxon>
        <taxon>Eurotiales</taxon>
        <taxon>Elaphomycetaceae</taxon>
        <taxon>Elaphomyces</taxon>
    </lineage>
</organism>
<evidence type="ECO:0000256" key="3">
    <source>
        <dbReference type="ARBA" id="ARBA00022833"/>
    </source>
</evidence>
<dbReference type="CDD" id="cd23023">
    <property type="entry name" value="zf-HIT_BCD1"/>
    <property type="match status" value="1"/>
</dbReference>
<dbReference type="GO" id="GO:0005634">
    <property type="term" value="C:nucleus"/>
    <property type="evidence" value="ECO:0007669"/>
    <property type="project" value="TreeGrafter"/>
</dbReference>
<name>A0A232M6N5_9EURO</name>
<dbReference type="InterPro" id="IPR007529">
    <property type="entry name" value="Znf_HIT"/>
</dbReference>
<evidence type="ECO:0000256" key="4">
    <source>
        <dbReference type="PROSITE-ProRule" id="PRU00453"/>
    </source>
</evidence>
<feature type="domain" description="HIT-type" evidence="6">
    <location>
        <begin position="5"/>
        <end position="37"/>
    </location>
</feature>
<dbReference type="GO" id="GO:0070761">
    <property type="term" value="C:pre-snoRNP complex"/>
    <property type="evidence" value="ECO:0007669"/>
    <property type="project" value="TreeGrafter"/>
</dbReference>
<keyword evidence="2 4" id="KW-0863">Zinc-finger</keyword>
<dbReference type="PANTHER" id="PTHR13483">
    <property type="entry name" value="BOX C_D SNORNA PROTEIN 1-RELATED"/>
    <property type="match status" value="1"/>
</dbReference>
<gene>
    <name evidence="7" type="ORF">Egran_00216</name>
</gene>
<dbReference type="GO" id="GO:0000463">
    <property type="term" value="P:maturation of LSU-rRNA from tricistronic rRNA transcript (SSU-rRNA, 5.8S rRNA, LSU-rRNA)"/>
    <property type="evidence" value="ECO:0007669"/>
    <property type="project" value="TreeGrafter"/>
</dbReference>
<feature type="compositionally biased region" description="Polar residues" evidence="5">
    <location>
        <begin position="42"/>
        <end position="52"/>
    </location>
</feature>
<reference evidence="7 8" key="1">
    <citation type="journal article" date="2015" name="Environ. Microbiol.">
        <title>Metagenome sequence of Elaphomyces granulatus from sporocarp tissue reveals Ascomycota ectomycorrhizal fingerprints of genome expansion and a Proteobacteria-rich microbiome.</title>
        <authorList>
            <person name="Quandt C.A."/>
            <person name="Kohler A."/>
            <person name="Hesse C.N."/>
            <person name="Sharpton T.J."/>
            <person name="Martin F."/>
            <person name="Spatafora J.W."/>
        </authorList>
    </citation>
    <scope>NUCLEOTIDE SEQUENCE [LARGE SCALE GENOMIC DNA]</scope>
    <source>
        <strain evidence="7 8">OSC145934</strain>
    </source>
</reference>
<keyword evidence="1" id="KW-0479">Metal-binding</keyword>
<dbReference type="GO" id="GO:0008270">
    <property type="term" value="F:zinc ion binding"/>
    <property type="evidence" value="ECO:0007669"/>
    <property type="project" value="UniProtKB-UniRule"/>
</dbReference>
<dbReference type="OrthoDB" id="18412at2759"/>
<proteinExistence type="predicted"/>
<dbReference type="EMBL" id="NPHW01002179">
    <property type="protein sequence ID" value="OXV12022.1"/>
    <property type="molecule type" value="Genomic_DNA"/>
</dbReference>
<comment type="caution">
    <text evidence="7">The sequence shown here is derived from an EMBL/GenBank/DDBJ whole genome shotgun (WGS) entry which is preliminary data.</text>
</comment>
<dbReference type="PROSITE" id="PS51083">
    <property type="entry name" value="ZF_HIT"/>
    <property type="match status" value="1"/>
</dbReference>
<dbReference type="Proteomes" id="UP000243515">
    <property type="component" value="Unassembled WGS sequence"/>
</dbReference>
<feature type="region of interest" description="Disordered" evidence="5">
    <location>
        <begin position="36"/>
        <end position="74"/>
    </location>
</feature>
<evidence type="ECO:0000256" key="2">
    <source>
        <dbReference type="ARBA" id="ARBA00022771"/>
    </source>
</evidence>
<evidence type="ECO:0000259" key="6">
    <source>
        <dbReference type="PROSITE" id="PS51083"/>
    </source>
</evidence>
<dbReference type="InterPro" id="IPR051639">
    <property type="entry name" value="BCD1"/>
</dbReference>
<dbReference type="GO" id="GO:0048254">
    <property type="term" value="P:snoRNA localization"/>
    <property type="evidence" value="ECO:0007669"/>
    <property type="project" value="TreeGrafter"/>
</dbReference>
<dbReference type="Gene3D" id="3.30.60.190">
    <property type="match status" value="1"/>
</dbReference>
<accession>A0A232M6N5</accession>
<evidence type="ECO:0000313" key="8">
    <source>
        <dbReference type="Proteomes" id="UP000243515"/>
    </source>
</evidence>
<evidence type="ECO:0000256" key="5">
    <source>
        <dbReference type="SAM" id="MobiDB-lite"/>
    </source>
</evidence>
<dbReference type="AlphaFoldDB" id="A0A232M6N5"/>
<dbReference type="GO" id="GO:0000492">
    <property type="term" value="P:box C/D snoRNP assembly"/>
    <property type="evidence" value="ECO:0007669"/>
    <property type="project" value="TreeGrafter"/>
</dbReference>